<evidence type="ECO:0000256" key="3">
    <source>
        <dbReference type="ARBA" id="ARBA00022729"/>
    </source>
</evidence>
<dbReference type="Proteomes" id="UP000218796">
    <property type="component" value="Unassembled WGS sequence"/>
</dbReference>
<keyword evidence="3 5" id="KW-0732">Signal</keyword>
<dbReference type="InterPro" id="IPR008966">
    <property type="entry name" value="Adhesion_dom_sf"/>
</dbReference>
<feature type="domain" description="Fimbrial-type adhesion" evidence="6">
    <location>
        <begin position="34"/>
        <end position="180"/>
    </location>
</feature>
<evidence type="ECO:0000256" key="5">
    <source>
        <dbReference type="SAM" id="SignalP"/>
    </source>
</evidence>
<gene>
    <name evidence="7" type="ORF">CJD50_13205</name>
</gene>
<evidence type="ECO:0000259" key="6">
    <source>
        <dbReference type="Pfam" id="PF00419"/>
    </source>
</evidence>
<feature type="chain" id="PRO_5030043123" evidence="5">
    <location>
        <begin position="24"/>
        <end position="180"/>
    </location>
</feature>
<dbReference type="SUPFAM" id="SSF49401">
    <property type="entry name" value="Bacterial adhesins"/>
    <property type="match status" value="1"/>
</dbReference>
<dbReference type="EMBL" id="NQMS01000005">
    <property type="protein sequence ID" value="PAV95975.1"/>
    <property type="molecule type" value="Genomic_DNA"/>
</dbReference>
<dbReference type="KEGG" id="hpar:AL518_00980"/>
<keyword evidence="4" id="KW-0281">Fimbrium</keyword>
<comment type="caution">
    <text evidence="7">The sequence shown here is derived from an EMBL/GenBank/DDBJ whole genome shotgun (WGS) entry which is preliminary data.</text>
</comment>
<comment type="subcellular location">
    <subcellularLocation>
        <location evidence="1">Fimbrium</location>
    </subcellularLocation>
</comment>
<dbReference type="Pfam" id="PF00419">
    <property type="entry name" value="Fimbrial"/>
    <property type="match status" value="1"/>
</dbReference>
<dbReference type="Gene3D" id="2.60.40.1090">
    <property type="entry name" value="Fimbrial-type adhesion domain"/>
    <property type="match status" value="1"/>
</dbReference>
<evidence type="ECO:0000313" key="8">
    <source>
        <dbReference type="Proteomes" id="UP000218796"/>
    </source>
</evidence>
<dbReference type="OrthoDB" id="6556331at2"/>
<dbReference type="InterPro" id="IPR036937">
    <property type="entry name" value="Adhesion_dom_fimbrial_sf"/>
</dbReference>
<comment type="similarity">
    <text evidence="2">Belongs to the fimbrial protein family.</text>
</comment>
<dbReference type="PANTHER" id="PTHR33420">
    <property type="entry name" value="FIMBRIAL SUBUNIT ELFA-RELATED"/>
    <property type="match status" value="1"/>
</dbReference>
<evidence type="ECO:0000313" key="7">
    <source>
        <dbReference type="EMBL" id="PAV95975.1"/>
    </source>
</evidence>
<dbReference type="GO" id="GO:0009289">
    <property type="term" value="C:pilus"/>
    <property type="evidence" value="ECO:0007669"/>
    <property type="project" value="UniProtKB-SubCell"/>
</dbReference>
<sequence>MKTNKLAIIAALAAGMTSMTAFAAYTGSPTTGEIQFQGELVNSACGLAPSSSPVVVDFGQIPTSALANGQQAGNIQKNIELQDCDTTVAKTATVTYNPNTINTADNTLAAFTSGTASGAGIGLKDNASNNVVWGQKMTPVQLVNGTNKIPFVAYLKADNASGAVTPGAFQSTVNFQIDYQ</sequence>
<dbReference type="InterPro" id="IPR000259">
    <property type="entry name" value="Adhesion_dom_fimbrial"/>
</dbReference>
<dbReference type="GeneID" id="69637149"/>
<accession>A0A2A2MB90</accession>
<organism evidence="7 8">
    <name type="scientific">Hafnia paralvei</name>
    <dbReference type="NCBI Taxonomy" id="546367"/>
    <lineage>
        <taxon>Bacteria</taxon>
        <taxon>Pseudomonadati</taxon>
        <taxon>Pseudomonadota</taxon>
        <taxon>Gammaproteobacteria</taxon>
        <taxon>Enterobacterales</taxon>
        <taxon>Hafniaceae</taxon>
        <taxon>Hafnia</taxon>
    </lineage>
</organism>
<evidence type="ECO:0000256" key="4">
    <source>
        <dbReference type="ARBA" id="ARBA00023263"/>
    </source>
</evidence>
<proteinExistence type="inferred from homology"/>
<keyword evidence="8" id="KW-1185">Reference proteome</keyword>
<protein>
    <submittedName>
        <fullName evidence="7">Type 1 fimbrial protein</fullName>
    </submittedName>
</protein>
<name>A0A2A2MB90_9GAMM</name>
<reference evidence="7 8" key="1">
    <citation type="submission" date="2017-08" db="EMBL/GenBank/DDBJ databases">
        <title>Draft Genome Sequence of Hafnia alvei CITHA-6 Isolated from Raw Bovine Milk.</title>
        <authorList>
            <person name="Culligan E.P."/>
            <person name="Mcsweeney A."/>
            <person name="O'Doherty C."/>
            <person name="Gleeson E."/>
            <person name="O'Riordan D."/>
            <person name="Sleator R.D."/>
        </authorList>
    </citation>
    <scope>NUCLEOTIDE SEQUENCE [LARGE SCALE GENOMIC DNA]</scope>
    <source>
        <strain evidence="7 8">CITHA-6</strain>
    </source>
</reference>
<dbReference type="GO" id="GO:0043709">
    <property type="term" value="P:cell adhesion involved in single-species biofilm formation"/>
    <property type="evidence" value="ECO:0007669"/>
    <property type="project" value="TreeGrafter"/>
</dbReference>
<feature type="signal peptide" evidence="5">
    <location>
        <begin position="1"/>
        <end position="23"/>
    </location>
</feature>
<dbReference type="InterPro" id="IPR050263">
    <property type="entry name" value="Bact_Fimbrial_Adh_Pro"/>
</dbReference>
<dbReference type="PANTHER" id="PTHR33420:SF3">
    <property type="entry name" value="FIMBRIAL SUBUNIT ELFA"/>
    <property type="match status" value="1"/>
</dbReference>
<evidence type="ECO:0000256" key="1">
    <source>
        <dbReference type="ARBA" id="ARBA00004561"/>
    </source>
</evidence>
<dbReference type="AlphaFoldDB" id="A0A2A2MB90"/>
<evidence type="ECO:0000256" key="2">
    <source>
        <dbReference type="ARBA" id="ARBA00006671"/>
    </source>
</evidence>
<dbReference type="RefSeq" id="WP_008815103.1">
    <property type="nucleotide sequence ID" value="NZ_CALECD010000035.1"/>
</dbReference>